<evidence type="ECO:0000256" key="2">
    <source>
        <dbReference type="ARBA" id="ARBA00008873"/>
    </source>
</evidence>
<dbReference type="AlphaFoldDB" id="A0A0M5M282"/>
<dbReference type="NCBIfam" id="TIGR01297">
    <property type="entry name" value="CDF"/>
    <property type="match status" value="1"/>
</dbReference>
<keyword evidence="5 8" id="KW-1133">Transmembrane helix</keyword>
<sequence length="311" mass="32847">MSGHDHSHGHSHAGAPGESHQGRISLALGITVAVFVFQVIGSILTGSLALLFDSAHVLTDAGGLAMALLAARLMIRPPTSKRTWGFARAEVLAATAQAAVLLAVGLIVLVEGVQRLFNPTEIASNQMIIFGAIGLLGNVISMFVLMGGRSKNFNMRAAFLEVVNDALGSVAVILAAVVISLTGWMQADAVVAMLIGALILPRTLKLLLETIHVLLESTPSGLDLDEVRKHILALDHVRSLHDLHASQIATGLPVLSAHVVVADECFYDGHAPQMLDALQTCVAGHFQVSIEHSTFQLEPTGHAKHELGSHN</sequence>
<evidence type="ECO:0000256" key="6">
    <source>
        <dbReference type="ARBA" id="ARBA00023065"/>
    </source>
</evidence>
<keyword evidence="12" id="KW-1185">Reference proteome</keyword>
<dbReference type="KEGG" id="aaq:AOC05_16175"/>
<keyword evidence="4 8" id="KW-0812">Transmembrane</keyword>
<dbReference type="InterPro" id="IPR002524">
    <property type="entry name" value="Cation_efflux"/>
</dbReference>
<dbReference type="EMBL" id="CP012677">
    <property type="protein sequence ID" value="ALE93500.1"/>
    <property type="molecule type" value="Genomic_DNA"/>
</dbReference>
<dbReference type="InterPro" id="IPR027469">
    <property type="entry name" value="Cation_efflux_TMD_sf"/>
</dbReference>
<dbReference type="InterPro" id="IPR027470">
    <property type="entry name" value="Cation_efflux_CTD"/>
</dbReference>
<dbReference type="Proteomes" id="UP000062833">
    <property type="component" value="Chromosome"/>
</dbReference>
<organism evidence="11 12">
    <name type="scientific">Arthrobacter alpinus</name>
    <dbReference type="NCBI Taxonomy" id="656366"/>
    <lineage>
        <taxon>Bacteria</taxon>
        <taxon>Bacillati</taxon>
        <taxon>Actinomycetota</taxon>
        <taxon>Actinomycetes</taxon>
        <taxon>Micrococcales</taxon>
        <taxon>Micrococcaceae</taxon>
        <taxon>Arthrobacter</taxon>
    </lineage>
</organism>
<feature type="transmembrane region" description="Helical" evidence="8">
    <location>
        <begin position="87"/>
        <end position="110"/>
    </location>
</feature>
<keyword evidence="7 8" id="KW-0472">Membrane</keyword>
<proteinExistence type="inferred from homology"/>
<gene>
    <name evidence="11" type="ORF">AOC05_16175</name>
</gene>
<dbReference type="InterPro" id="IPR058533">
    <property type="entry name" value="Cation_efflux_TM"/>
</dbReference>
<feature type="domain" description="Cation efflux protein cytoplasmic" evidence="10">
    <location>
        <begin position="219"/>
        <end position="299"/>
    </location>
</feature>
<keyword evidence="3" id="KW-0813">Transport</keyword>
<keyword evidence="6" id="KW-0406">Ion transport</keyword>
<dbReference type="SUPFAM" id="SSF160240">
    <property type="entry name" value="Cation efflux protein cytoplasmic domain-like"/>
    <property type="match status" value="1"/>
</dbReference>
<dbReference type="InterPro" id="IPR050681">
    <property type="entry name" value="CDF/SLC30A"/>
</dbReference>
<evidence type="ECO:0000259" key="9">
    <source>
        <dbReference type="Pfam" id="PF01545"/>
    </source>
</evidence>
<dbReference type="OrthoDB" id="9809646at2"/>
<protein>
    <recommendedName>
        <fullName evidence="13">Cation transporter</fullName>
    </recommendedName>
</protein>
<evidence type="ECO:0000256" key="3">
    <source>
        <dbReference type="ARBA" id="ARBA00022448"/>
    </source>
</evidence>
<evidence type="ECO:0000313" key="12">
    <source>
        <dbReference type="Proteomes" id="UP000062833"/>
    </source>
</evidence>
<evidence type="ECO:0000256" key="4">
    <source>
        <dbReference type="ARBA" id="ARBA00022692"/>
    </source>
</evidence>
<evidence type="ECO:0000256" key="7">
    <source>
        <dbReference type="ARBA" id="ARBA00023136"/>
    </source>
</evidence>
<evidence type="ECO:0000256" key="8">
    <source>
        <dbReference type="SAM" id="Phobius"/>
    </source>
</evidence>
<evidence type="ECO:0000313" key="11">
    <source>
        <dbReference type="EMBL" id="ALE93500.1"/>
    </source>
</evidence>
<feature type="transmembrane region" description="Helical" evidence="8">
    <location>
        <begin position="26"/>
        <end position="51"/>
    </location>
</feature>
<evidence type="ECO:0000259" key="10">
    <source>
        <dbReference type="Pfam" id="PF16916"/>
    </source>
</evidence>
<dbReference type="PANTHER" id="PTHR11562:SF17">
    <property type="entry name" value="RE54080P-RELATED"/>
    <property type="match status" value="1"/>
</dbReference>
<evidence type="ECO:0008006" key="13">
    <source>
        <dbReference type="Google" id="ProtNLM"/>
    </source>
</evidence>
<dbReference type="InterPro" id="IPR036837">
    <property type="entry name" value="Cation_efflux_CTD_sf"/>
</dbReference>
<dbReference type="GO" id="GO:0005385">
    <property type="term" value="F:zinc ion transmembrane transporter activity"/>
    <property type="evidence" value="ECO:0007669"/>
    <property type="project" value="TreeGrafter"/>
</dbReference>
<dbReference type="Gene3D" id="1.20.1510.10">
    <property type="entry name" value="Cation efflux protein transmembrane domain"/>
    <property type="match status" value="1"/>
</dbReference>
<feature type="transmembrane region" description="Helical" evidence="8">
    <location>
        <begin position="122"/>
        <end position="145"/>
    </location>
</feature>
<name>A0A0M5M282_9MICC</name>
<dbReference type="PATRIC" id="fig|656366.3.peg.3490"/>
<comment type="similarity">
    <text evidence="2">Belongs to the cation diffusion facilitator (CDF) transporter (TC 2.A.4) family. SLC30A subfamily.</text>
</comment>
<feature type="transmembrane region" description="Helical" evidence="8">
    <location>
        <begin position="166"/>
        <end position="184"/>
    </location>
</feature>
<comment type="subcellular location">
    <subcellularLocation>
        <location evidence="1">Membrane</location>
        <topology evidence="1">Multi-pass membrane protein</topology>
    </subcellularLocation>
</comment>
<accession>A0A0M5M282</accession>
<dbReference type="SUPFAM" id="SSF161111">
    <property type="entry name" value="Cation efflux protein transmembrane domain-like"/>
    <property type="match status" value="1"/>
</dbReference>
<feature type="domain" description="Cation efflux protein transmembrane" evidence="9">
    <location>
        <begin position="26"/>
        <end position="215"/>
    </location>
</feature>
<evidence type="ECO:0000256" key="1">
    <source>
        <dbReference type="ARBA" id="ARBA00004141"/>
    </source>
</evidence>
<dbReference type="Pfam" id="PF16916">
    <property type="entry name" value="ZT_dimer"/>
    <property type="match status" value="1"/>
</dbReference>
<dbReference type="PANTHER" id="PTHR11562">
    <property type="entry name" value="CATION EFFLUX PROTEIN/ ZINC TRANSPORTER"/>
    <property type="match status" value="1"/>
</dbReference>
<dbReference type="RefSeq" id="WP_062008354.1">
    <property type="nucleotide sequence ID" value="NZ_CP012677.1"/>
</dbReference>
<reference evidence="12" key="1">
    <citation type="submission" date="2015-09" db="EMBL/GenBank/DDBJ databases">
        <title>Complete genome of Arthrobacter alpinus strain R3.8.</title>
        <authorList>
            <person name="See-Too W.S."/>
            <person name="Chan K.G."/>
        </authorList>
    </citation>
    <scope>NUCLEOTIDE SEQUENCE [LARGE SCALE GENOMIC DNA]</scope>
    <source>
        <strain evidence="12">R3.8</strain>
    </source>
</reference>
<dbReference type="Pfam" id="PF01545">
    <property type="entry name" value="Cation_efflux"/>
    <property type="match status" value="1"/>
</dbReference>
<dbReference type="GO" id="GO:0005886">
    <property type="term" value="C:plasma membrane"/>
    <property type="evidence" value="ECO:0007669"/>
    <property type="project" value="TreeGrafter"/>
</dbReference>
<evidence type="ECO:0000256" key="5">
    <source>
        <dbReference type="ARBA" id="ARBA00022989"/>
    </source>
</evidence>